<evidence type="ECO:0000313" key="2">
    <source>
        <dbReference type="EMBL" id="KAF1817013.1"/>
    </source>
</evidence>
<keyword evidence="3" id="KW-1185">Reference proteome</keyword>
<dbReference type="EMBL" id="ML975149">
    <property type="protein sequence ID" value="KAF1817013.1"/>
    <property type="molecule type" value="Genomic_DNA"/>
</dbReference>
<evidence type="ECO:0000313" key="4">
    <source>
        <dbReference type="RefSeq" id="XP_033538644.1"/>
    </source>
</evidence>
<protein>
    <submittedName>
        <fullName evidence="2 4">Uncharacterized protein</fullName>
    </submittedName>
</protein>
<feature type="compositionally biased region" description="Low complexity" evidence="1">
    <location>
        <begin position="555"/>
        <end position="608"/>
    </location>
</feature>
<feature type="non-terminal residue" evidence="2">
    <location>
        <position position="785"/>
    </location>
</feature>
<dbReference type="RefSeq" id="XP_033538644.1">
    <property type="nucleotide sequence ID" value="XM_033675809.1"/>
</dbReference>
<reference evidence="4" key="3">
    <citation type="submission" date="2025-04" db="UniProtKB">
        <authorList>
            <consortium name="RefSeq"/>
        </authorList>
    </citation>
    <scope>IDENTIFICATION</scope>
    <source>
        <strain evidence="4">CBS 781.70</strain>
    </source>
</reference>
<proteinExistence type="predicted"/>
<dbReference type="GeneID" id="54416379"/>
<dbReference type="OrthoDB" id="5400409at2759"/>
<gene>
    <name evidence="2 4" type="ORF">P152DRAFT_384775</name>
</gene>
<name>A0A6G1GG30_9PEZI</name>
<organism evidence="2">
    <name type="scientific">Eremomyces bilateralis CBS 781.70</name>
    <dbReference type="NCBI Taxonomy" id="1392243"/>
    <lineage>
        <taxon>Eukaryota</taxon>
        <taxon>Fungi</taxon>
        <taxon>Dikarya</taxon>
        <taxon>Ascomycota</taxon>
        <taxon>Pezizomycotina</taxon>
        <taxon>Dothideomycetes</taxon>
        <taxon>Dothideomycetes incertae sedis</taxon>
        <taxon>Eremomycetales</taxon>
        <taxon>Eremomycetaceae</taxon>
        <taxon>Eremomyces</taxon>
    </lineage>
</organism>
<dbReference type="AlphaFoldDB" id="A0A6G1GG30"/>
<reference evidence="2 4" key="1">
    <citation type="submission" date="2020-01" db="EMBL/GenBank/DDBJ databases">
        <authorList>
            <consortium name="DOE Joint Genome Institute"/>
            <person name="Haridas S."/>
            <person name="Albert R."/>
            <person name="Binder M."/>
            <person name="Bloem J."/>
            <person name="Labutti K."/>
            <person name="Salamov A."/>
            <person name="Andreopoulos B."/>
            <person name="Baker S.E."/>
            <person name="Barry K."/>
            <person name="Bills G."/>
            <person name="Bluhm B.H."/>
            <person name="Cannon C."/>
            <person name="Castanera R."/>
            <person name="Culley D.E."/>
            <person name="Daum C."/>
            <person name="Ezra D."/>
            <person name="Gonzalez J.B."/>
            <person name="Henrissat B."/>
            <person name="Kuo A."/>
            <person name="Liang C."/>
            <person name="Lipzen A."/>
            <person name="Lutzoni F."/>
            <person name="Magnuson J."/>
            <person name="Mondo S."/>
            <person name="Nolan M."/>
            <person name="Ohm R."/>
            <person name="Pangilinan J."/>
            <person name="Park H.-J."/>
            <person name="Ramirez L."/>
            <person name="Alfaro M."/>
            <person name="Sun H."/>
            <person name="Tritt A."/>
            <person name="Yoshinaga Y."/>
            <person name="Zwiers L.-H."/>
            <person name="Turgeon B.G."/>
            <person name="Goodwin S.B."/>
            <person name="Spatafora J.W."/>
            <person name="Crous P.W."/>
            <person name="Grigoriev I.V."/>
        </authorList>
    </citation>
    <scope>NUCLEOTIDE SEQUENCE</scope>
    <source>
        <strain evidence="2 4">CBS 781.70</strain>
    </source>
</reference>
<feature type="region of interest" description="Disordered" evidence="1">
    <location>
        <begin position="555"/>
        <end position="620"/>
    </location>
</feature>
<sequence>MAFPIQIGDVIHLGKAAWELYNYGWNADLRASRQYADFGQLVKSLAENLDNIGRVINNAVSHMQTRRMSMALPVWDLTSVREITGDYTNTILECNRLLKQNEQFRQDTSPMSNIEWHLLLQPNVDRLKQRVEMHNNKILFLLKPLEIDLLCRIHEDLASRIDVVYREVRMLRLGGMVVDDPQQGKEQLDSHETPSLPISQEHDFNFQRASEVGHPELRDSDNFPLAEGSESLISLFQNATSEFQPGIFLHERSPSPEQYLNLLKCVWIIQKLHNNPRLRNADSNSHWPSFIKQLELNVSQECWRFTAQCPNQLTPPSTFALVEEHFSIWPIMEPNEILSPSYVEQGMMDELLQIQLASTPTNAKTLRVLRATENRLRVEETATERTPEGKSRTESRILDLRLKTAKIVPLYAAPGRGQSAHNIVLRTESSTTQLSFANRKDILKFQQALTGFKCYSSYDRPNCQVSLIVAGKNGPTIAEAHVQLWMPKEIEGTPSTGASTATVNFQPSRNSVASIPTVAGIPIPNFPTPTSPDTFFTTPDPFAPLMKSLNLKDTLGTSPTTVSSSTFLSVSPPRNMERSSSQGSSPKSGSSSRRPSSMSLSSNTSQGSRTTRVTVKLGPQEEGYTYRRPLRPMLVLYLKLPDQKLSFVTIHIDENTAMNPERCKCHISGNHCPISAIERSKGTKDLLAQRYDAEDSEDWDITRLGTTKRKELPEQEFRGLQRVSIKFENEQLRKEFGGVACRCNLVRVIDLQKCIRGGHQGLFGEVKQHGRREMHLWHHEQNERR</sequence>
<reference evidence="4" key="2">
    <citation type="submission" date="2020-04" db="EMBL/GenBank/DDBJ databases">
        <authorList>
            <consortium name="NCBI Genome Project"/>
        </authorList>
    </citation>
    <scope>NUCLEOTIDE SEQUENCE</scope>
    <source>
        <strain evidence="4">CBS 781.70</strain>
    </source>
</reference>
<dbReference type="Proteomes" id="UP000504638">
    <property type="component" value="Unplaced"/>
</dbReference>
<evidence type="ECO:0000313" key="3">
    <source>
        <dbReference type="Proteomes" id="UP000504638"/>
    </source>
</evidence>
<accession>A0A6G1GG30</accession>
<evidence type="ECO:0000256" key="1">
    <source>
        <dbReference type="SAM" id="MobiDB-lite"/>
    </source>
</evidence>